<sequence length="212" mass="23511">MDDFDANPDETTRRITPTGKLLYVVPIREDSVSSGTARLVQDMRHYWQGLRRNASVPFRAQVTREDMAGMLDHAFLVERLAPGMARFRLVGQHLMDLMGMELRGMPFCSLMNRGSRKTICHLTETVFRAPQIAEMRLISPATHNCPEISGTLLLLPLKSDLDDVSRALGCLVTKGGIGSAPRRFDLQGTKLDPIIPGAEILQPWALTDPVSG</sequence>
<comment type="caution">
    <text evidence="1">The sequence shown here is derived from an EMBL/GenBank/DDBJ whole genome shotgun (WGS) entry which is preliminary data.</text>
</comment>
<keyword evidence="2" id="KW-1185">Reference proteome</keyword>
<protein>
    <submittedName>
        <fullName evidence="1">PAS domain-containing protein</fullName>
    </submittedName>
</protein>
<dbReference type="AlphaFoldDB" id="A0A418SRX9"/>
<dbReference type="EMBL" id="QZCG01000010">
    <property type="protein sequence ID" value="RJE83723.1"/>
    <property type="molecule type" value="Genomic_DNA"/>
</dbReference>
<dbReference type="Pfam" id="PF07310">
    <property type="entry name" value="PAS_5"/>
    <property type="match status" value="1"/>
</dbReference>
<dbReference type="InterPro" id="IPR009922">
    <property type="entry name" value="DUF1457"/>
</dbReference>
<evidence type="ECO:0000313" key="2">
    <source>
        <dbReference type="Proteomes" id="UP000284202"/>
    </source>
</evidence>
<accession>A0A418SRX9</accession>
<name>A0A418SRX9_9RHOB</name>
<reference evidence="2" key="1">
    <citation type="submission" date="2018-09" db="EMBL/GenBank/DDBJ databases">
        <title>Acidovorax cavernicola nov. sp. isolated from Gruta de las Maravillas (Aracena, Spain).</title>
        <authorList>
            <person name="Jurado V."/>
            <person name="Gutierrez-Patricio S."/>
            <person name="Gonzalez-Pimentel J.L."/>
            <person name="Miller A.Z."/>
            <person name="Laiz L."/>
            <person name="Saiz-Jimenez C."/>
        </authorList>
    </citation>
    <scope>NUCLEOTIDE SEQUENCE [LARGE SCALE GENOMIC DNA]</scope>
    <source>
        <strain evidence="2">1011MAR3C25</strain>
    </source>
</reference>
<dbReference type="RefSeq" id="WP_119750334.1">
    <property type="nucleotide sequence ID" value="NZ_QZCG01000010.1"/>
</dbReference>
<gene>
    <name evidence="1" type="ORF">D3P04_15095</name>
</gene>
<dbReference type="Proteomes" id="UP000284202">
    <property type="component" value="Unassembled WGS sequence"/>
</dbReference>
<evidence type="ECO:0000313" key="1">
    <source>
        <dbReference type="EMBL" id="RJE83723.1"/>
    </source>
</evidence>
<dbReference type="OrthoDB" id="8478628at2"/>
<proteinExistence type="predicted"/>
<organism evidence="1 2">
    <name type="scientific">Paracoccus onubensis</name>
    <dbReference type="NCBI Taxonomy" id="1675788"/>
    <lineage>
        <taxon>Bacteria</taxon>
        <taxon>Pseudomonadati</taxon>
        <taxon>Pseudomonadota</taxon>
        <taxon>Alphaproteobacteria</taxon>
        <taxon>Rhodobacterales</taxon>
        <taxon>Paracoccaceae</taxon>
        <taxon>Paracoccus</taxon>
    </lineage>
</organism>